<dbReference type="GO" id="GO:0006260">
    <property type="term" value="P:DNA replication"/>
    <property type="evidence" value="ECO:0007669"/>
    <property type="project" value="InterPro"/>
</dbReference>
<keyword evidence="3" id="KW-1185">Reference proteome</keyword>
<dbReference type="Proteomes" id="UP001153678">
    <property type="component" value="Unassembled WGS sequence"/>
</dbReference>
<dbReference type="InterPro" id="IPR003450">
    <property type="entry name" value="Replication_origin-bd"/>
</dbReference>
<evidence type="ECO:0000313" key="3">
    <source>
        <dbReference type="Proteomes" id="UP001153678"/>
    </source>
</evidence>
<dbReference type="Pfam" id="PF02399">
    <property type="entry name" value="Herpes_ori_bp"/>
    <property type="match status" value="1"/>
</dbReference>
<sequence>DWTIEEKEETKENFVYFNRKASLECPLCKRIHDKNQRWFGHVYASGEFIVKCFRQNSYERGEIFECDQSIAEKIQQENKKSLQSSYKVKVPGFPKAFVNFPSWAKYNESLSATEINEQRYVRPLPNEVLSTRHSYSNAVTTRLNLKSYCDIDGNINLPNHKRVVCQIESLYRITNNCKCNKKCKCPPIQYDLWLDEIVSIIAQVQSHLVSQSIEKLYKLIQEARRIIVMDNDLTDLNIEWIKTLRKDIPLSIIHNTYQPQKDWAKHMSSLPFENRTSMSLICHLRKDVQGIIRALKTDFPELRIKEYHGKSDPVEKAHDFSNVEESWKD</sequence>
<dbReference type="GO" id="GO:0005524">
    <property type="term" value="F:ATP binding"/>
    <property type="evidence" value="ECO:0007669"/>
    <property type="project" value="InterPro"/>
</dbReference>
<evidence type="ECO:0000259" key="1">
    <source>
        <dbReference type="Pfam" id="PF02399"/>
    </source>
</evidence>
<dbReference type="GO" id="GO:0003688">
    <property type="term" value="F:DNA replication origin binding"/>
    <property type="evidence" value="ECO:0007669"/>
    <property type="project" value="InterPro"/>
</dbReference>
<protein>
    <submittedName>
        <fullName evidence="2">7634_t:CDS:1</fullName>
    </submittedName>
</protein>
<comment type="caution">
    <text evidence="2">The sequence shown here is derived from an EMBL/GenBank/DDBJ whole genome shotgun (WGS) entry which is preliminary data.</text>
</comment>
<proteinExistence type="predicted"/>
<organism evidence="2 3">
    <name type="scientific">Funneliformis geosporum</name>
    <dbReference type="NCBI Taxonomy" id="1117311"/>
    <lineage>
        <taxon>Eukaryota</taxon>
        <taxon>Fungi</taxon>
        <taxon>Fungi incertae sedis</taxon>
        <taxon>Mucoromycota</taxon>
        <taxon>Glomeromycotina</taxon>
        <taxon>Glomeromycetes</taxon>
        <taxon>Glomerales</taxon>
        <taxon>Glomeraceae</taxon>
        <taxon>Funneliformis</taxon>
    </lineage>
</organism>
<gene>
    <name evidence="2" type="ORF">FWILDA_LOCUS18653</name>
</gene>
<feature type="non-terminal residue" evidence="2">
    <location>
        <position position="329"/>
    </location>
</feature>
<dbReference type="OrthoDB" id="2373574at2759"/>
<accession>A0A9W4T9J0</accession>
<feature type="domain" description="Replication origin-binding protein" evidence="1">
    <location>
        <begin position="128"/>
        <end position="258"/>
    </location>
</feature>
<dbReference type="EMBL" id="CAMKVN010019051">
    <property type="protein sequence ID" value="CAI2198600.1"/>
    <property type="molecule type" value="Genomic_DNA"/>
</dbReference>
<feature type="non-terminal residue" evidence="2">
    <location>
        <position position="1"/>
    </location>
</feature>
<reference evidence="2" key="1">
    <citation type="submission" date="2022-08" db="EMBL/GenBank/DDBJ databases">
        <authorList>
            <person name="Kallberg Y."/>
            <person name="Tangrot J."/>
            <person name="Rosling A."/>
        </authorList>
    </citation>
    <scope>NUCLEOTIDE SEQUENCE</scope>
    <source>
        <strain evidence="2">Wild A</strain>
    </source>
</reference>
<name>A0A9W4T9J0_9GLOM</name>
<dbReference type="AlphaFoldDB" id="A0A9W4T9J0"/>
<evidence type="ECO:0000313" key="2">
    <source>
        <dbReference type="EMBL" id="CAI2198600.1"/>
    </source>
</evidence>